<comment type="caution">
    <text evidence="1">The sequence shown here is derived from an EMBL/GenBank/DDBJ whole genome shotgun (WGS) entry which is preliminary data.</text>
</comment>
<gene>
    <name evidence="1" type="ORF">ESY86_10870</name>
</gene>
<keyword evidence="2" id="KW-1185">Reference proteome</keyword>
<dbReference type="SUPFAM" id="SSF51556">
    <property type="entry name" value="Metallo-dependent hydrolases"/>
    <property type="match status" value="1"/>
</dbReference>
<organism evidence="1 2">
    <name type="scientific">Subsaximicrobium wynnwilliamsii</name>
    <dbReference type="NCBI Taxonomy" id="291179"/>
    <lineage>
        <taxon>Bacteria</taxon>
        <taxon>Pseudomonadati</taxon>
        <taxon>Bacteroidota</taxon>
        <taxon>Flavobacteriia</taxon>
        <taxon>Flavobacteriales</taxon>
        <taxon>Flavobacteriaceae</taxon>
        <taxon>Subsaximicrobium</taxon>
    </lineage>
</organism>
<sequence>MITERNNYVDFHCHSAIKPYGKSFNYKKTGVNNSNRGRSSSIWRYDPPSLGDKLLNYVINLTKFSQANFTSLSKGGVSVVCESLYPIEKYFFENKIKSELIKDITANFATGLGRNRVDMVQAMTNYFEDLEREYDFYKQLNNVIVSLPEGRFKYRIVRSYAEIDAVMEAAKKETNKITTICVIMSIEGLHVLNDSIDQPPSETSFLKNLQAIKNWEAPPFFVTVAHHFWNHICGHAESFTKLVKSKVDQSEGLNLGFTAMGIKIVHALLSTENGKRILIDVKHMSVASRTEYYALLDQNADYKNIPIIASHAAANGMRSFEDTTQSGSKVANQLKAVDINIYNAELIRIAKSKGILGLQLDERRVASEATLKATRQSLSRSKIMHYRSELLWNQIQHIAEVLDHEQLFAWDCIAIGSDFDGIIDPLNSFWTAEELPFLADFLERHAYNYLKGAKFKVEANAIQADEVIARVMSKNGMAFLKTHFV</sequence>
<dbReference type="Gene3D" id="3.20.20.140">
    <property type="entry name" value="Metal-dependent hydrolases"/>
    <property type="match status" value="1"/>
</dbReference>
<dbReference type="Pfam" id="PF01244">
    <property type="entry name" value="Peptidase_M19"/>
    <property type="match status" value="1"/>
</dbReference>
<accession>A0A5C6ZGB4</accession>
<dbReference type="EMBL" id="VORO01000010">
    <property type="protein sequence ID" value="TXD88985.1"/>
    <property type="molecule type" value="Genomic_DNA"/>
</dbReference>
<dbReference type="RefSeq" id="WP_147086609.1">
    <property type="nucleotide sequence ID" value="NZ_VORM01000005.1"/>
</dbReference>
<reference evidence="1 2" key="1">
    <citation type="submission" date="2019-08" db="EMBL/GenBank/DDBJ databases">
        <title>Genomes of Subsaximicrobium wynnwilliamsii strains.</title>
        <authorList>
            <person name="Bowman J.P."/>
        </authorList>
    </citation>
    <scope>NUCLEOTIDE SEQUENCE [LARGE SCALE GENOMIC DNA]</scope>
    <source>
        <strain evidence="1 2">2-80-2</strain>
    </source>
</reference>
<dbReference type="InterPro" id="IPR008257">
    <property type="entry name" value="Pept_M19"/>
</dbReference>
<dbReference type="AlphaFoldDB" id="A0A5C6ZGB4"/>
<evidence type="ECO:0000313" key="1">
    <source>
        <dbReference type="EMBL" id="TXD88985.1"/>
    </source>
</evidence>
<protein>
    <submittedName>
        <fullName evidence="1">Peptidase M19</fullName>
    </submittedName>
</protein>
<name>A0A5C6ZGB4_9FLAO</name>
<dbReference type="OrthoDB" id="611177at2"/>
<evidence type="ECO:0000313" key="2">
    <source>
        <dbReference type="Proteomes" id="UP000321578"/>
    </source>
</evidence>
<dbReference type="GO" id="GO:0070573">
    <property type="term" value="F:metallodipeptidase activity"/>
    <property type="evidence" value="ECO:0007669"/>
    <property type="project" value="InterPro"/>
</dbReference>
<dbReference type="InterPro" id="IPR032466">
    <property type="entry name" value="Metal_Hydrolase"/>
</dbReference>
<dbReference type="GO" id="GO:0006508">
    <property type="term" value="P:proteolysis"/>
    <property type="evidence" value="ECO:0007669"/>
    <property type="project" value="InterPro"/>
</dbReference>
<proteinExistence type="predicted"/>
<dbReference type="Proteomes" id="UP000321578">
    <property type="component" value="Unassembled WGS sequence"/>
</dbReference>